<dbReference type="InterPro" id="IPR006186">
    <property type="entry name" value="Ser/Thr-sp_prot-phosphatase"/>
</dbReference>
<proteinExistence type="predicted"/>
<dbReference type="PANTHER" id="PTHR42850">
    <property type="entry name" value="METALLOPHOSPHOESTERASE"/>
    <property type="match status" value="1"/>
</dbReference>
<dbReference type="Gene3D" id="3.60.21.10">
    <property type="match status" value="1"/>
</dbReference>
<evidence type="ECO:0000259" key="1">
    <source>
        <dbReference type="Pfam" id="PF00149"/>
    </source>
</evidence>
<evidence type="ECO:0000313" key="2">
    <source>
        <dbReference type="EMBL" id="MEN7551652.1"/>
    </source>
</evidence>
<protein>
    <submittedName>
        <fullName evidence="2">Metallophosphoesterase</fullName>
    </submittedName>
</protein>
<comment type="caution">
    <text evidence="2">The sequence shown here is derived from an EMBL/GenBank/DDBJ whole genome shotgun (WGS) entry which is preliminary data.</text>
</comment>
<gene>
    <name evidence="2" type="ORF">AAG747_27300</name>
</gene>
<sequence>MRRTIVIGDIHGCYDEFRQLLEQIGVRDEDLIISLGDIVDRGNKSLELYRYFRERKNAIVLMGNHERRTTLSVTRKAKL</sequence>
<feature type="domain" description="Calcineurin-like phosphoesterase" evidence="1">
    <location>
        <begin position="3"/>
        <end position="66"/>
    </location>
</feature>
<dbReference type="PANTHER" id="PTHR42850:SF4">
    <property type="entry name" value="ZINC-DEPENDENT ENDOPOLYPHOSPHATASE"/>
    <property type="match status" value="1"/>
</dbReference>
<organism evidence="2 3">
    <name type="scientific">Rapidithrix thailandica</name>
    <dbReference type="NCBI Taxonomy" id="413964"/>
    <lineage>
        <taxon>Bacteria</taxon>
        <taxon>Pseudomonadati</taxon>
        <taxon>Bacteroidota</taxon>
        <taxon>Cytophagia</taxon>
        <taxon>Cytophagales</taxon>
        <taxon>Flammeovirgaceae</taxon>
        <taxon>Rapidithrix</taxon>
    </lineage>
</organism>
<reference evidence="2 3" key="1">
    <citation type="submission" date="2024-04" db="EMBL/GenBank/DDBJ databases">
        <title>Novel genus in family Flammeovirgaceae.</title>
        <authorList>
            <person name="Nguyen T.H."/>
            <person name="Vuong T.Q."/>
            <person name="Le H."/>
            <person name="Kim S.-G."/>
        </authorList>
    </citation>
    <scope>NUCLEOTIDE SEQUENCE [LARGE SCALE GENOMIC DNA]</scope>
    <source>
        <strain evidence="2 3">JCM 23209</strain>
    </source>
</reference>
<dbReference type="GO" id="GO:0005737">
    <property type="term" value="C:cytoplasm"/>
    <property type="evidence" value="ECO:0007669"/>
    <property type="project" value="TreeGrafter"/>
</dbReference>
<accession>A0AAW9S3A9</accession>
<dbReference type="PRINTS" id="PR00114">
    <property type="entry name" value="STPHPHTASE"/>
</dbReference>
<evidence type="ECO:0000313" key="3">
    <source>
        <dbReference type="Proteomes" id="UP001403385"/>
    </source>
</evidence>
<dbReference type="GO" id="GO:0016791">
    <property type="term" value="F:phosphatase activity"/>
    <property type="evidence" value="ECO:0007669"/>
    <property type="project" value="TreeGrafter"/>
</dbReference>
<name>A0AAW9S3A9_9BACT</name>
<dbReference type="Pfam" id="PF00149">
    <property type="entry name" value="Metallophos"/>
    <property type="match status" value="1"/>
</dbReference>
<dbReference type="EMBL" id="JBDKWZ010000025">
    <property type="protein sequence ID" value="MEN7551652.1"/>
    <property type="molecule type" value="Genomic_DNA"/>
</dbReference>
<dbReference type="AlphaFoldDB" id="A0AAW9S3A9"/>
<dbReference type="InterPro" id="IPR029052">
    <property type="entry name" value="Metallo-depent_PP-like"/>
</dbReference>
<dbReference type="InterPro" id="IPR050126">
    <property type="entry name" value="Ap4A_hydrolase"/>
</dbReference>
<dbReference type="Proteomes" id="UP001403385">
    <property type="component" value="Unassembled WGS sequence"/>
</dbReference>
<dbReference type="SUPFAM" id="SSF56300">
    <property type="entry name" value="Metallo-dependent phosphatases"/>
    <property type="match status" value="1"/>
</dbReference>
<dbReference type="InterPro" id="IPR004843">
    <property type="entry name" value="Calcineurin-like_PHP"/>
</dbReference>
<keyword evidence="3" id="KW-1185">Reference proteome</keyword>
<dbReference type="RefSeq" id="WP_346824431.1">
    <property type="nucleotide sequence ID" value="NZ_JBDKWZ010000025.1"/>
</dbReference>